<dbReference type="PRINTS" id="PR00405">
    <property type="entry name" value="REVINTRACTNG"/>
</dbReference>
<evidence type="ECO:0000259" key="6">
    <source>
        <dbReference type="PROSITE" id="PS50115"/>
    </source>
</evidence>
<keyword evidence="3" id="KW-0862">Zinc</keyword>
<dbReference type="InterPro" id="IPR037278">
    <property type="entry name" value="ARFGAP/RecO"/>
</dbReference>
<dbReference type="Gene3D" id="1.10.220.150">
    <property type="entry name" value="Arf GTPase activating protein"/>
    <property type="match status" value="1"/>
</dbReference>
<feature type="compositionally biased region" description="Basic and acidic residues" evidence="5">
    <location>
        <begin position="121"/>
        <end position="132"/>
    </location>
</feature>
<dbReference type="GO" id="GO:0005096">
    <property type="term" value="F:GTPase activator activity"/>
    <property type="evidence" value="ECO:0007669"/>
    <property type="project" value="InterPro"/>
</dbReference>
<feature type="compositionally biased region" description="Low complexity" evidence="5">
    <location>
        <begin position="148"/>
        <end position="158"/>
    </location>
</feature>
<feature type="compositionally biased region" description="Polar residues" evidence="5">
    <location>
        <begin position="211"/>
        <end position="224"/>
    </location>
</feature>
<dbReference type="PROSITE" id="PS50115">
    <property type="entry name" value="ARFGAP"/>
    <property type="match status" value="1"/>
</dbReference>
<evidence type="ECO:0000256" key="3">
    <source>
        <dbReference type="ARBA" id="ARBA00022833"/>
    </source>
</evidence>
<feature type="domain" description="Arf-GAP" evidence="6">
    <location>
        <begin position="11"/>
        <end position="129"/>
    </location>
</feature>
<dbReference type="FunFam" id="1.10.220.150:FF:000005">
    <property type="entry name" value="Arf-GAP domain and FG repeat-containing protein 1"/>
    <property type="match status" value="1"/>
</dbReference>
<dbReference type="PANTHER" id="PTHR46085">
    <property type="entry name" value="ARFGAP/RECO-RELATED"/>
    <property type="match status" value="1"/>
</dbReference>
<dbReference type="SMART" id="SM00105">
    <property type="entry name" value="ArfGap"/>
    <property type="match status" value="1"/>
</dbReference>
<keyword evidence="2 4" id="KW-0863">Zinc-finger</keyword>
<protein>
    <submittedName>
        <fullName evidence="7">GTPase-activating protein</fullName>
    </submittedName>
</protein>
<dbReference type="Pfam" id="PF01412">
    <property type="entry name" value="ArfGap"/>
    <property type="match status" value="1"/>
</dbReference>
<gene>
    <name evidence="7" type="ORF">LIER_26504</name>
</gene>
<evidence type="ECO:0000256" key="1">
    <source>
        <dbReference type="ARBA" id="ARBA00022723"/>
    </source>
</evidence>
<evidence type="ECO:0000313" key="7">
    <source>
        <dbReference type="EMBL" id="GAA0172739.1"/>
    </source>
</evidence>
<dbReference type="Proteomes" id="UP001454036">
    <property type="component" value="Unassembled WGS sequence"/>
</dbReference>
<name>A0AAV3R8L0_LITER</name>
<evidence type="ECO:0000256" key="5">
    <source>
        <dbReference type="SAM" id="MobiDB-lite"/>
    </source>
</evidence>
<dbReference type="EMBL" id="BAABME010008262">
    <property type="protein sequence ID" value="GAA0172739.1"/>
    <property type="molecule type" value="Genomic_DNA"/>
</dbReference>
<comment type="caution">
    <text evidence="7">The sequence shown here is derived from an EMBL/GenBank/DDBJ whole genome shotgun (WGS) entry which is preliminary data.</text>
</comment>
<evidence type="ECO:0000256" key="2">
    <source>
        <dbReference type="ARBA" id="ARBA00022771"/>
    </source>
</evidence>
<feature type="compositionally biased region" description="Basic and acidic residues" evidence="5">
    <location>
        <begin position="199"/>
        <end position="209"/>
    </location>
</feature>
<keyword evidence="1" id="KW-0479">Metal-binding</keyword>
<keyword evidence="8" id="KW-1185">Reference proteome</keyword>
<dbReference type="InterPro" id="IPR038508">
    <property type="entry name" value="ArfGAP_dom_sf"/>
</dbReference>
<dbReference type="GO" id="GO:0008270">
    <property type="term" value="F:zinc ion binding"/>
    <property type="evidence" value="ECO:0007669"/>
    <property type="project" value="UniProtKB-KW"/>
</dbReference>
<reference evidence="7 8" key="1">
    <citation type="submission" date="2024-01" db="EMBL/GenBank/DDBJ databases">
        <title>The complete chloroplast genome sequence of Lithospermum erythrorhizon: insights into the phylogenetic relationship among Boraginaceae species and the maternal lineages of purple gromwells.</title>
        <authorList>
            <person name="Okada T."/>
            <person name="Watanabe K."/>
        </authorList>
    </citation>
    <scope>NUCLEOTIDE SEQUENCE [LARGE SCALE GENOMIC DNA]</scope>
</reference>
<evidence type="ECO:0000256" key="4">
    <source>
        <dbReference type="PROSITE-ProRule" id="PRU00288"/>
    </source>
</evidence>
<dbReference type="InterPro" id="IPR001164">
    <property type="entry name" value="ArfGAP_dom"/>
</dbReference>
<dbReference type="AlphaFoldDB" id="A0AAV3R8L0"/>
<dbReference type="PANTHER" id="PTHR46085:SF4">
    <property type="entry name" value="ADP-RIBOSYLATION FACTOR GTPASE-ACTIVATING PROTEIN AGD14-RELATED"/>
    <property type="match status" value="1"/>
</dbReference>
<evidence type="ECO:0000313" key="8">
    <source>
        <dbReference type="Proteomes" id="UP001454036"/>
    </source>
</evidence>
<sequence>MSSKKEEEKNEKIIRGLLKLPPNRRCINCNNLGPQYVCTTFWTFVCTTCSGIHREFTHRVKSVSMAKFISQEVETLQNGGNQRAIEKYLRDWDPQRQRLKDNSNAEKIRQFIKDVYVDKKYSAPKSSDKPPRDLQTIRSREEEIPRASSYHSYSQSPPYDYQYEERRYGKHAPALTRKPGSDKGLYEGKFSSFLSPTHSSDHISEDRLPNKGSNPRMSNYSASSEGDHFKTDARSPNFQKDMGNPFSQSSEDAIQVLRPQRTSFGSFGSLDSMSFKSESVGVVDVDSEPEQLMNSQHSLTSLGNLSVSQNSDGLDLLRQNVTLGSTNRQHPESTTPSVDLFQPSLSLTNQTMQNPQTSSLDLFSVMPQQLPAATVIEKSPGMQNPENGGWATFDTQNVEHAFNNDTSLMPSVGNSKTSMVPSSDGKSGGAANPLFLGSWSPFEEFTPDNLPSSTSFWKEFSGSVQSGLHTVSSQWPSLANPSAGGDSSSISAFLNGSHQIVEEISKVMDTQSWNAFEDPTGQLNSQNALRSNEHLETQNPSDAFYHGDYSEPEDFTVEVTHKDAESLGMSSHVSETLDNFPMPVMGVAHKSASDFKPSNPFDQPNIEPSNEFQFWDMGSLDAALPNSESLTDFADDETHLWFTSGPGIPYVPTGPQGALGFMAGQAGNTVIPNMHTEGPVAHVGGNPFA</sequence>
<organism evidence="7 8">
    <name type="scientific">Lithospermum erythrorhizon</name>
    <name type="common">Purple gromwell</name>
    <name type="synonym">Lithospermum officinale var. erythrorhizon</name>
    <dbReference type="NCBI Taxonomy" id="34254"/>
    <lineage>
        <taxon>Eukaryota</taxon>
        <taxon>Viridiplantae</taxon>
        <taxon>Streptophyta</taxon>
        <taxon>Embryophyta</taxon>
        <taxon>Tracheophyta</taxon>
        <taxon>Spermatophyta</taxon>
        <taxon>Magnoliopsida</taxon>
        <taxon>eudicotyledons</taxon>
        <taxon>Gunneridae</taxon>
        <taxon>Pentapetalae</taxon>
        <taxon>asterids</taxon>
        <taxon>lamiids</taxon>
        <taxon>Boraginales</taxon>
        <taxon>Boraginaceae</taxon>
        <taxon>Boraginoideae</taxon>
        <taxon>Lithospermeae</taxon>
        <taxon>Lithospermum</taxon>
    </lineage>
</organism>
<dbReference type="InterPro" id="IPR044820">
    <property type="entry name" value="AGD14-like"/>
</dbReference>
<feature type="region of interest" description="Disordered" evidence="5">
    <location>
        <begin position="121"/>
        <end position="158"/>
    </location>
</feature>
<dbReference type="SUPFAM" id="SSF57863">
    <property type="entry name" value="ArfGap/RecO-like zinc finger"/>
    <property type="match status" value="1"/>
</dbReference>
<dbReference type="CDD" id="cd08838">
    <property type="entry name" value="ArfGap_AGFG"/>
    <property type="match status" value="1"/>
</dbReference>
<feature type="region of interest" description="Disordered" evidence="5">
    <location>
        <begin position="196"/>
        <end position="244"/>
    </location>
</feature>
<accession>A0AAV3R8L0</accession>
<proteinExistence type="predicted"/>